<evidence type="ECO:0000256" key="2">
    <source>
        <dbReference type="ARBA" id="ARBA00011897"/>
    </source>
</evidence>
<accession>A0A1M7PR55</accession>
<evidence type="ECO:0000256" key="3">
    <source>
        <dbReference type="ARBA" id="ARBA00022670"/>
    </source>
</evidence>
<sequence>MKKIASSLLLLMLSSTLFAQWNYPKTKTGDTTDTYFGMTYNDPYRWLEDLKSPDVISWFKEQADLTNNIMSKISGRDELIAEWKKLDKLQPPVYYYPIKENGRIFYQKRIPGEKVSKVYYREGMQGKEQLLFDPLTFIPGKTLSVQQIIPSYDATKLVIAYSESGAEVSTIQVMNVDTKQFLPDIIPATAGPGSWTFDNNAFMYMWIKSADNADPTGRLNPKTKLHKLGTDVKTDIDFFSNESYPALNIEAKAYPFAFFVKDSKDYIFAGEGTVQREMKFYYAPIAQLYSGNIQWKSLSALDDKLVRSVDMDGDNIYSITYKDAKNYKLIATNLKNPNWATAKTIGSEKESQTLEYFTRCKDFLLLNYSDGINNHAYKYNIKDQTTTEIKLPYTGLINISCVDTKTNDCFISITSWNKPYTEFLYNASTNTFTESPFNKPAVYPNSYKNLVVEEVEVKGHDGVMIPLSIIYKKGSKKDGSNVCLMDSYGAYGISMSPWFNVFENSLAVKGVVIAIPHVRGGSEKGQDWYKAGYKTTKPNTWKDFISCGDYLVAKGYTSSNKLAGTGTSAGGILISRAITERPDLFAAAICNVGVANAMRAEFSSNGPVNIPEFGTVKDESECKALYEMDGMQHVKTGVKYPAVMCVAGWNDPRVIAWQLGKFAAAVQNASTSGKPVLMKVNYDNGHFTEDKDVTFANFADQFAFALWQCGHPDFQQKK</sequence>
<feature type="domain" description="Peptidase S9 prolyl oligopeptidase catalytic" evidence="7">
    <location>
        <begin position="505"/>
        <end position="709"/>
    </location>
</feature>
<keyword evidence="10" id="KW-1185">Reference proteome</keyword>
<dbReference type="Gene3D" id="2.130.10.120">
    <property type="entry name" value="Prolyl oligopeptidase, N-terminal domain"/>
    <property type="match status" value="1"/>
</dbReference>
<dbReference type="SUPFAM" id="SSF50993">
    <property type="entry name" value="Peptidase/esterase 'gauge' domain"/>
    <property type="match status" value="1"/>
</dbReference>
<evidence type="ECO:0000259" key="8">
    <source>
        <dbReference type="Pfam" id="PF02897"/>
    </source>
</evidence>
<dbReference type="GO" id="GO:0005829">
    <property type="term" value="C:cytosol"/>
    <property type="evidence" value="ECO:0007669"/>
    <property type="project" value="TreeGrafter"/>
</dbReference>
<dbReference type="SUPFAM" id="SSF53474">
    <property type="entry name" value="alpha/beta-Hydrolases"/>
    <property type="match status" value="1"/>
</dbReference>
<dbReference type="Pfam" id="PF00326">
    <property type="entry name" value="Peptidase_S9"/>
    <property type="match status" value="1"/>
</dbReference>
<feature type="chain" id="PRO_5012839391" description="prolyl oligopeptidase" evidence="6">
    <location>
        <begin position="20"/>
        <end position="718"/>
    </location>
</feature>
<name>A0A1M7PR55_9FLAO</name>
<dbReference type="InterPro" id="IPR023302">
    <property type="entry name" value="Pept_S9A_N"/>
</dbReference>
<keyword evidence="6" id="KW-0732">Signal</keyword>
<reference evidence="10" key="1">
    <citation type="submission" date="2016-11" db="EMBL/GenBank/DDBJ databases">
        <authorList>
            <person name="Varghese N."/>
            <person name="Submissions S."/>
        </authorList>
    </citation>
    <scope>NUCLEOTIDE SEQUENCE [LARGE SCALE GENOMIC DNA]</scope>
    <source>
        <strain evidence="10">CGMCC 1.2749</strain>
    </source>
</reference>
<keyword evidence="3" id="KW-0645">Protease</keyword>
<dbReference type="GO" id="GO:0004252">
    <property type="term" value="F:serine-type endopeptidase activity"/>
    <property type="evidence" value="ECO:0007669"/>
    <property type="project" value="UniProtKB-EC"/>
</dbReference>
<dbReference type="GO" id="GO:0006508">
    <property type="term" value="P:proteolysis"/>
    <property type="evidence" value="ECO:0007669"/>
    <property type="project" value="UniProtKB-KW"/>
</dbReference>
<gene>
    <name evidence="9" type="ORF">SAMN05216269_12123</name>
</gene>
<evidence type="ECO:0000256" key="4">
    <source>
        <dbReference type="ARBA" id="ARBA00022801"/>
    </source>
</evidence>
<evidence type="ECO:0000256" key="5">
    <source>
        <dbReference type="ARBA" id="ARBA00022825"/>
    </source>
</evidence>
<evidence type="ECO:0000256" key="1">
    <source>
        <dbReference type="ARBA" id="ARBA00001070"/>
    </source>
</evidence>
<dbReference type="PANTHER" id="PTHR42881:SF2">
    <property type="entry name" value="PROLYL ENDOPEPTIDASE"/>
    <property type="match status" value="1"/>
</dbReference>
<dbReference type="InterPro" id="IPR051167">
    <property type="entry name" value="Prolyl_oligopep/macrocyclase"/>
</dbReference>
<dbReference type="RefSeq" id="WP_073211598.1">
    <property type="nucleotide sequence ID" value="NZ_FRCL01000021.1"/>
</dbReference>
<dbReference type="Pfam" id="PF02897">
    <property type="entry name" value="Peptidase_S9_N"/>
    <property type="match status" value="1"/>
</dbReference>
<evidence type="ECO:0000313" key="9">
    <source>
        <dbReference type="EMBL" id="SHN19802.1"/>
    </source>
</evidence>
<dbReference type="EC" id="3.4.21.26" evidence="2"/>
<dbReference type="Proteomes" id="UP000184092">
    <property type="component" value="Unassembled WGS sequence"/>
</dbReference>
<dbReference type="PANTHER" id="PTHR42881">
    <property type="entry name" value="PROLYL ENDOPEPTIDASE"/>
    <property type="match status" value="1"/>
</dbReference>
<dbReference type="PRINTS" id="PR00862">
    <property type="entry name" value="PROLIGOPTASE"/>
</dbReference>
<dbReference type="Gene3D" id="3.40.50.1820">
    <property type="entry name" value="alpha/beta hydrolase"/>
    <property type="match status" value="1"/>
</dbReference>
<keyword evidence="5" id="KW-0720">Serine protease</keyword>
<proteinExistence type="predicted"/>
<feature type="domain" description="Peptidase S9A N-terminal" evidence="8">
    <location>
        <begin position="24"/>
        <end position="431"/>
    </location>
</feature>
<evidence type="ECO:0000259" key="7">
    <source>
        <dbReference type="Pfam" id="PF00326"/>
    </source>
</evidence>
<dbReference type="EMBL" id="FRCL01000021">
    <property type="protein sequence ID" value="SHN19802.1"/>
    <property type="molecule type" value="Genomic_DNA"/>
</dbReference>
<dbReference type="InterPro" id="IPR002470">
    <property type="entry name" value="Peptidase_S9A"/>
</dbReference>
<dbReference type="InterPro" id="IPR029058">
    <property type="entry name" value="AB_hydrolase_fold"/>
</dbReference>
<comment type="catalytic activity">
    <reaction evidence="1">
        <text>Hydrolysis of Pro-|-Xaa &gt;&gt; Ala-|-Xaa in oligopeptides.</text>
        <dbReference type="EC" id="3.4.21.26"/>
    </reaction>
</comment>
<dbReference type="OrthoDB" id="9801421at2"/>
<dbReference type="AlphaFoldDB" id="A0A1M7PR55"/>
<evidence type="ECO:0000256" key="6">
    <source>
        <dbReference type="SAM" id="SignalP"/>
    </source>
</evidence>
<feature type="signal peptide" evidence="6">
    <location>
        <begin position="1"/>
        <end position="19"/>
    </location>
</feature>
<evidence type="ECO:0000313" key="10">
    <source>
        <dbReference type="Proteomes" id="UP000184092"/>
    </source>
</evidence>
<dbReference type="InterPro" id="IPR001375">
    <property type="entry name" value="Peptidase_S9_cat"/>
</dbReference>
<protein>
    <recommendedName>
        <fullName evidence="2">prolyl oligopeptidase</fullName>
        <ecNumber evidence="2">3.4.21.26</ecNumber>
    </recommendedName>
</protein>
<dbReference type="GO" id="GO:0070012">
    <property type="term" value="F:oligopeptidase activity"/>
    <property type="evidence" value="ECO:0007669"/>
    <property type="project" value="TreeGrafter"/>
</dbReference>
<organism evidence="9 10">
    <name type="scientific">Flavobacterium xinjiangense</name>
    <dbReference type="NCBI Taxonomy" id="178356"/>
    <lineage>
        <taxon>Bacteria</taxon>
        <taxon>Pseudomonadati</taxon>
        <taxon>Bacteroidota</taxon>
        <taxon>Flavobacteriia</taxon>
        <taxon>Flavobacteriales</taxon>
        <taxon>Flavobacteriaceae</taxon>
        <taxon>Flavobacterium</taxon>
    </lineage>
</organism>
<keyword evidence="4" id="KW-0378">Hydrolase</keyword>